<dbReference type="InterPro" id="IPR036869">
    <property type="entry name" value="J_dom_sf"/>
</dbReference>
<dbReference type="EMBL" id="JABMIG020000008">
    <property type="protein sequence ID" value="KAL3804382.1"/>
    <property type="molecule type" value="Genomic_DNA"/>
</dbReference>
<dbReference type="CDD" id="cd06257">
    <property type="entry name" value="DnaJ"/>
    <property type="match status" value="1"/>
</dbReference>
<dbReference type="AlphaFoldDB" id="A0ABD3QVY9"/>
<dbReference type="PANTHER" id="PTHR43948">
    <property type="entry name" value="DNAJ HOMOLOG SUBFAMILY B"/>
    <property type="match status" value="1"/>
</dbReference>
<sequence length="315" mass="35530">MSYTVSMNVRIVFGAGSEVVGGAGGWWGGGGVELHYCTPSYGTEKTEPTEGMREVDKMKTHYEVLELSNNAELIDIKKAYRRLALKHHPDRNNGSAESNERFKEISEAYTVLSNPSSRRDYDLSLKFPSSTNVGAQSSYPQTYTKKRGGSRDPFQQFDDLFRNDPFFSEAFQDMDDVFAKRFENAEDDLRDDVHSTEKEAQRQVPFLVPLFSCGQKQPEKPKMNWGEWIMNKLGIEVSITSYSHEKDGSVLASSYTSKPGTSTNKTTRTYMENGKQVTIMSMEKNGNKIEDKFVGGELIERKVNGVIEPTSQISR</sequence>
<evidence type="ECO:0000313" key="3">
    <source>
        <dbReference type="Proteomes" id="UP001516023"/>
    </source>
</evidence>
<gene>
    <name evidence="2" type="ORF">HJC23_011310</name>
</gene>
<protein>
    <recommendedName>
        <fullName evidence="1">J domain-containing protein</fullName>
    </recommendedName>
</protein>
<dbReference type="InterPro" id="IPR001623">
    <property type="entry name" value="DnaJ_domain"/>
</dbReference>
<evidence type="ECO:0000313" key="2">
    <source>
        <dbReference type="EMBL" id="KAL3804382.1"/>
    </source>
</evidence>
<dbReference type="PROSITE" id="PS50076">
    <property type="entry name" value="DNAJ_2"/>
    <property type="match status" value="1"/>
</dbReference>
<comment type="caution">
    <text evidence="2">The sequence shown here is derived from an EMBL/GenBank/DDBJ whole genome shotgun (WGS) entry which is preliminary data.</text>
</comment>
<dbReference type="Pfam" id="PF00226">
    <property type="entry name" value="DnaJ"/>
    <property type="match status" value="1"/>
</dbReference>
<name>A0ABD3QVY9_9STRA</name>
<accession>A0ABD3QVY9</accession>
<dbReference type="PANTHER" id="PTHR43948:SF10">
    <property type="entry name" value="MRJ, ISOFORM E"/>
    <property type="match status" value="1"/>
</dbReference>
<dbReference type="Proteomes" id="UP001516023">
    <property type="component" value="Unassembled WGS sequence"/>
</dbReference>
<evidence type="ECO:0000259" key="1">
    <source>
        <dbReference type="PROSITE" id="PS50076"/>
    </source>
</evidence>
<dbReference type="SMART" id="SM00271">
    <property type="entry name" value="DnaJ"/>
    <property type="match status" value="1"/>
</dbReference>
<organism evidence="2 3">
    <name type="scientific">Cyclotella cryptica</name>
    <dbReference type="NCBI Taxonomy" id="29204"/>
    <lineage>
        <taxon>Eukaryota</taxon>
        <taxon>Sar</taxon>
        <taxon>Stramenopiles</taxon>
        <taxon>Ochrophyta</taxon>
        <taxon>Bacillariophyta</taxon>
        <taxon>Coscinodiscophyceae</taxon>
        <taxon>Thalassiosirophycidae</taxon>
        <taxon>Stephanodiscales</taxon>
        <taxon>Stephanodiscaceae</taxon>
        <taxon>Cyclotella</taxon>
    </lineage>
</organism>
<reference evidence="2 3" key="1">
    <citation type="journal article" date="2020" name="G3 (Bethesda)">
        <title>Improved Reference Genome for Cyclotella cryptica CCMP332, a Model for Cell Wall Morphogenesis, Salinity Adaptation, and Lipid Production in Diatoms (Bacillariophyta).</title>
        <authorList>
            <person name="Roberts W.R."/>
            <person name="Downey K.M."/>
            <person name="Ruck E.C."/>
            <person name="Traller J.C."/>
            <person name="Alverson A.J."/>
        </authorList>
    </citation>
    <scope>NUCLEOTIDE SEQUENCE [LARGE SCALE GENOMIC DNA]</scope>
    <source>
        <strain evidence="2 3">CCMP332</strain>
    </source>
</reference>
<proteinExistence type="predicted"/>
<feature type="domain" description="J" evidence="1">
    <location>
        <begin position="60"/>
        <end position="125"/>
    </location>
</feature>
<keyword evidence="3" id="KW-1185">Reference proteome</keyword>
<dbReference type="Gene3D" id="1.10.287.110">
    <property type="entry name" value="DnaJ domain"/>
    <property type="match status" value="1"/>
</dbReference>
<dbReference type="PRINTS" id="PR00625">
    <property type="entry name" value="JDOMAIN"/>
</dbReference>
<dbReference type="SUPFAM" id="SSF46565">
    <property type="entry name" value="Chaperone J-domain"/>
    <property type="match status" value="1"/>
</dbReference>